<proteinExistence type="predicted"/>
<dbReference type="EMBL" id="CP018095">
    <property type="protein sequence ID" value="APF37236.1"/>
    <property type="molecule type" value="Genomic_DNA"/>
</dbReference>
<feature type="transmembrane region" description="Helical" evidence="7">
    <location>
        <begin position="431"/>
        <end position="450"/>
    </location>
</feature>
<dbReference type="CDD" id="cd17503">
    <property type="entry name" value="MFS_LmrB_MDR_like"/>
    <property type="match status" value="1"/>
</dbReference>
<evidence type="ECO:0000256" key="3">
    <source>
        <dbReference type="ARBA" id="ARBA00022475"/>
    </source>
</evidence>
<evidence type="ECO:0000256" key="4">
    <source>
        <dbReference type="ARBA" id="ARBA00022692"/>
    </source>
</evidence>
<name>A0AAC9NZ40_9HYPH</name>
<dbReference type="PANTHER" id="PTHR23501:SF1">
    <property type="entry name" value="TRANSPORT PROTEIN HSRA-RELATED"/>
    <property type="match status" value="1"/>
</dbReference>
<dbReference type="KEGG" id="cdq:BOQ54_07765"/>
<evidence type="ECO:0000313" key="9">
    <source>
        <dbReference type="EMBL" id="APF37236.1"/>
    </source>
</evidence>
<evidence type="ECO:0000313" key="10">
    <source>
        <dbReference type="Proteomes" id="UP000182703"/>
    </source>
</evidence>
<evidence type="ECO:0000256" key="2">
    <source>
        <dbReference type="ARBA" id="ARBA00022448"/>
    </source>
</evidence>
<keyword evidence="6 7" id="KW-0472">Membrane</keyword>
<feature type="transmembrane region" description="Helical" evidence="7">
    <location>
        <begin position="297"/>
        <end position="318"/>
    </location>
</feature>
<keyword evidence="10" id="KW-1185">Reference proteome</keyword>
<reference evidence="9 10" key="1">
    <citation type="submission" date="2016-11" db="EMBL/GenBank/DDBJ databases">
        <title>Complete genome sequence of the aerobically denitrifying bacterium Chelatococcus daeguensis TAD1.</title>
        <authorList>
            <person name="Yang Y."/>
            <person name="Huang S."/>
            <person name="Lin E."/>
        </authorList>
    </citation>
    <scope>NUCLEOTIDE SEQUENCE [LARGE SCALE GENOMIC DNA]</scope>
    <source>
        <strain evidence="9 10">TAD1</strain>
    </source>
</reference>
<dbReference type="AlphaFoldDB" id="A0AAC9NZ40"/>
<dbReference type="SUPFAM" id="SSF103473">
    <property type="entry name" value="MFS general substrate transporter"/>
    <property type="match status" value="1"/>
</dbReference>
<feature type="domain" description="Major facilitator superfamily (MFS) profile" evidence="8">
    <location>
        <begin position="11"/>
        <end position="457"/>
    </location>
</feature>
<keyword evidence="4 7" id="KW-0812">Transmembrane</keyword>
<evidence type="ECO:0000256" key="5">
    <source>
        <dbReference type="ARBA" id="ARBA00022989"/>
    </source>
</evidence>
<feature type="transmembrane region" description="Helical" evidence="7">
    <location>
        <begin position="264"/>
        <end position="285"/>
    </location>
</feature>
<evidence type="ECO:0000256" key="7">
    <source>
        <dbReference type="SAM" id="Phobius"/>
    </source>
</evidence>
<dbReference type="Gene3D" id="1.20.1720.10">
    <property type="entry name" value="Multidrug resistance protein D"/>
    <property type="match status" value="1"/>
</dbReference>
<feature type="transmembrane region" description="Helical" evidence="7">
    <location>
        <begin position="227"/>
        <end position="243"/>
    </location>
</feature>
<dbReference type="InterPro" id="IPR020846">
    <property type="entry name" value="MFS_dom"/>
</dbReference>
<dbReference type="Proteomes" id="UP000182703">
    <property type="component" value="Chromosome"/>
</dbReference>
<keyword evidence="5 7" id="KW-1133">Transmembrane helix</keyword>
<accession>A0AAC9NZ40</accession>
<evidence type="ECO:0000256" key="1">
    <source>
        <dbReference type="ARBA" id="ARBA00004651"/>
    </source>
</evidence>
<keyword evidence="3" id="KW-1003">Cell membrane</keyword>
<feature type="transmembrane region" description="Helical" evidence="7">
    <location>
        <begin position="46"/>
        <end position="68"/>
    </location>
</feature>
<dbReference type="GO" id="GO:0005886">
    <property type="term" value="C:plasma membrane"/>
    <property type="evidence" value="ECO:0007669"/>
    <property type="project" value="UniProtKB-SubCell"/>
</dbReference>
<dbReference type="GO" id="GO:0022857">
    <property type="term" value="F:transmembrane transporter activity"/>
    <property type="evidence" value="ECO:0007669"/>
    <property type="project" value="InterPro"/>
</dbReference>
<feature type="transmembrane region" description="Helical" evidence="7">
    <location>
        <begin position="163"/>
        <end position="184"/>
    </location>
</feature>
<dbReference type="RefSeq" id="WP_071923653.1">
    <property type="nucleotide sequence ID" value="NZ_CP018095.1"/>
</dbReference>
<feature type="transmembrane region" description="Helical" evidence="7">
    <location>
        <begin position="135"/>
        <end position="157"/>
    </location>
</feature>
<dbReference type="InterPro" id="IPR004638">
    <property type="entry name" value="EmrB-like"/>
</dbReference>
<organism evidence="9 10">
    <name type="scientific">Chelatococcus daeguensis</name>
    <dbReference type="NCBI Taxonomy" id="444444"/>
    <lineage>
        <taxon>Bacteria</taxon>
        <taxon>Pseudomonadati</taxon>
        <taxon>Pseudomonadota</taxon>
        <taxon>Alphaproteobacteria</taxon>
        <taxon>Hyphomicrobiales</taxon>
        <taxon>Chelatococcaceae</taxon>
        <taxon>Chelatococcus</taxon>
    </lineage>
</organism>
<dbReference type="InterPro" id="IPR011701">
    <property type="entry name" value="MFS"/>
</dbReference>
<keyword evidence="2" id="KW-0813">Transport</keyword>
<evidence type="ECO:0000259" key="8">
    <source>
        <dbReference type="PROSITE" id="PS50850"/>
    </source>
</evidence>
<feature type="transmembrane region" description="Helical" evidence="7">
    <location>
        <begin position="330"/>
        <end position="349"/>
    </location>
</feature>
<dbReference type="PRINTS" id="PR01036">
    <property type="entry name" value="TCRTETB"/>
</dbReference>
<protein>
    <submittedName>
        <fullName evidence="9">MFS transporter</fullName>
    </submittedName>
</protein>
<feature type="transmembrane region" description="Helical" evidence="7">
    <location>
        <begin position="355"/>
        <end position="380"/>
    </location>
</feature>
<dbReference type="Pfam" id="PF07690">
    <property type="entry name" value="MFS_1"/>
    <property type="match status" value="1"/>
</dbReference>
<gene>
    <name evidence="9" type="ORF">BOQ54_07765</name>
</gene>
<feature type="transmembrane region" description="Helical" evidence="7">
    <location>
        <begin position="196"/>
        <end position="215"/>
    </location>
</feature>
<dbReference type="Gene3D" id="1.20.1250.20">
    <property type="entry name" value="MFS general substrate transporter like domains"/>
    <property type="match status" value="1"/>
</dbReference>
<feature type="transmembrane region" description="Helical" evidence="7">
    <location>
        <begin position="401"/>
        <end position="419"/>
    </location>
</feature>
<dbReference type="NCBIfam" id="TIGR00711">
    <property type="entry name" value="efflux_EmrB"/>
    <property type="match status" value="1"/>
</dbReference>
<feature type="transmembrane region" description="Helical" evidence="7">
    <location>
        <begin position="80"/>
        <end position="100"/>
    </location>
</feature>
<dbReference type="InterPro" id="IPR036259">
    <property type="entry name" value="MFS_trans_sf"/>
</dbReference>
<evidence type="ECO:0000256" key="6">
    <source>
        <dbReference type="ARBA" id="ARBA00023136"/>
    </source>
</evidence>
<dbReference type="PANTHER" id="PTHR23501">
    <property type="entry name" value="MAJOR FACILITATOR SUPERFAMILY"/>
    <property type="match status" value="1"/>
</dbReference>
<dbReference type="PROSITE" id="PS50850">
    <property type="entry name" value="MFS"/>
    <property type="match status" value="1"/>
</dbReference>
<feature type="transmembrane region" description="Helical" evidence="7">
    <location>
        <begin position="106"/>
        <end position="123"/>
    </location>
</feature>
<comment type="subcellular location">
    <subcellularLocation>
        <location evidence="1">Cell membrane</location>
        <topology evidence="1">Multi-pass membrane protein</topology>
    </subcellularLocation>
</comment>
<sequence length="482" mass="51098">MGPAVSRNVLVPLIVACALFMENMDSTVLATSLPVIARDLAVDPIALKLALTSYLVSLAVFIPVSGWMADRFGARTIFRAAILIFMAGSLLCALANSLAWFVFARFVQGMGGAMMVPVGRLVILRTVPKAEMVQALAYLTIPAMIGPVVGPPLGGFISTFFDWRWIFFINIPIGLVGIVLASVFIENVREEDVPPLDLAGFAMTAIGLSALMMGFATGGRHLVSEEVSVLLVAAGAVMLFFYWRHARRAAHPVLDLALLRIATFRAGVVGGSLFRIGVGAVPFLLPLMLQLGFGLNALQSGLLTFAAAAGAMFMKTLAARILRMFGFRRTLVVNCVIACAFLAATGLFTPETPHVVIITVLLIGGFFRSLQFTSINAVGYADVTSRDMSLATSFASVSQQISLSMGVAIGALALEATGYVRGTDGLTAGDFAPAFLIVTLVSLTSLAYWLRLAPDAGAEVSGHARTSRQITAEAVQDNMPGR</sequence>